<accession>A0A9P4KA58</accession>
<dbReference type="EMBL" id="ML986614">
    <property type="protein sequence ID" value="KAF2264665.1"/>
    <property type="molecule type" value="Genomic_DNA"/>
</dbReference>
<evidence type="ECO:0000313" key="2">
    <source>
        <dbReference type="EMBL" id="KAF2264665.1"/>
    </source>
</evidence>
<proteinExistence type="predicted"/>
<comment type="caution">
    <text evidence="2">The sequence shown here is derived from an EMBL/GenBank/DDBJ whole genome shotgun (WGS) entry which is preliminary data.</text>
</comment>
<gene>
    <name evidence="2" type="ORF">CC78DRAFT_616577</name>
</gene>
<protein>
    <submittedName>
        <fullName evidence="2">Uncharacterized protein</fullName>
    </submittedName>
</protein>
<dbReference type="Proteomes" id="UP000800093">
    <property type="component" value="Unassembled WGS sequence"/>
</dbReference>
<sequence>MERIRAPPRTTELLDLDETLKDVSGLGFLRDEGLGAFRFRRWPGVTEDEQQLASIVCGLPETSKHRPSRRMASAKPGGAPNPASSRCASLVAWRAATLSQPGPSSPRLAHGKRNVATRRQLLLDAGLGLDTAVPGVAHFVGCRGTVFVDNPAARLRSPNPQVDRAFLACPLCEQHSVRVSLRVLPSESLPARHFGLAQSGAMRCYATAVPRLLQPLEPRRLSRSRRMRSGITAPY</sequence>
<dbReference type="AlphaFoldDB" id="A0A9P4KA58"/>
<evidence type="ECO:0000313" key="3">
    <source>
        <dbReference type="Proteomes" id="UP000800093"/>
    </source>
</evidence>
<organism evidence="2 3">
    <name type="scientific">Lojkania enalia</name>
    <dbReference type="NCBI Taxonomy" id="147567"/>
    <lineage>
        <taxon>Eukaryota</taxon>
        <taxon>Fungi</taxon>
        <taxon>Dikarya</taxon>
        <taxon>Ascomycota</taxon>
        <taxon>Pezizomycotina</taxon>
        <taxon>Dothideomycetes</taxon>
        <taxon>Pleosporomycetidae</taxon>
        <taxon>Pleosporales</taxon>
        <taxon>Pleosporales incertae sedis</taxon>
        <taxon>Lojkania</taxon>
    </lineage>
</organism>
<keyword evidence="3" id="KW-1185">Reference proteome</keyword>
<name>A0A9P4KA58_9PLEO</name>
<evidence type="ECO:0000256" key="1">
    <source>
        <dbReference type="SAM" id="MobiDB-lite"/>
    </source>
</evidence>
<reference evidence="3" key="1">
    <citation type="journal article" date="2020" name="Stud. Mycol.">
        <title>101 Dothideomycetes genomes: A test case for predicting lifestyles and emergence of pathogens.</title>
        <authorList>
            <person name="Haridas S."/>
            <person name="Albert R."/>
            <person name="Binder M."/>
            <person name="Bloem J."/>
            <person name="LaButti K."/>
            <person name="Salamov A."/>
            <person name="Andreopoulos B."/>
            <person name="Baker S."/>
            <person name="Barry K."/>
            <person name="Bills G."/>
            <person name="Bluhm B."/>
            <person name="Cannon C."/>
            <person name="Castanera R."/>
            <person name="Culley D."/>
            <person name="Daum C."/>
            <person name="Ezra D."/>
            <person name="Gonzalez J."/>
            <person name="Henrissat B."/>
            <person name="Kuo A."/>
            <person name="Liang C."/>
            <person name="Lipzen A."/>
            <person name="Lutzoni F."/>
            <person name="Magnuson J."/>
            <person name="Mondo S."/>
            <person name="Nolan M."/>
            <person name="Ohm R."/>
            <person name="Pangilinan J."/>
            <person name="Park H.-J."/>
            <person name="Ramirez L."/>
            <person name="Alfaro M."/>
            <person name="Sun H."/>
            <person name="Tritt A."/>
            <person name="Yoshinaga Y."/>
            <person name="Zwiers L.-H."/>
            <person name="Turgeon B."/>
            <person name="Goodwin S."/>
            <person name="Spatafora J."/>
            <person name="Crous P."/>
            <person name="Grigoriev I."/>
        </authorList>
    </citation>
    <scope>NUCLEOTIDE SEQUENCE [LARGE SCALE GENOMIC DNA]</scope>
    <source>
        <strain evidence="3">CBS 304.66</strain>
    </source>
</reference>
<feature type="region of interest" description="Disordered" evidence="1">
    <location>
        <begin position="59"/>
        <end position="83"/>
    </location>
</feature>